<evidence type="ECO:0000313" key="7">
    <source>
        <dbReference type="EMBL" id="GAL90619.1"/>
    </source>
</evidence>
<evidence type="ECO:0000313" key="9">
    <source>
        <dbReference type="Proteomes" id="UP000029641"/>
    </source>
</evidence>
<dbReference type="eggNOG" id="COG0299">
    <property type="taxonomic scope" value="Bacteria"/>
</dbReference>
<evidence type="ECO:0000256" key="1">
    <source>
        <dbReference type="ARBA" id="ARBA00005054"/>
    </source>
</evidence>
<organism evidence="6 9">
    <name type="scientific">Jejuia pallidilutea</name>
    <dbReference type="NCBI Taxonomy" id="504487"/>
    <lineage>
        <taxon>Bacteria</taxon>
        <taxon>Pseudomonadati</taxon>
        <taxon>Bacteroidota</taxon>
        <taxon>Flavobacteriia</taxon>
        <taxon>Flavobacteriales</taxon>
        <taxon>Flavobacteriaceae</taxon>
        <taxon>Jejuia</taxon>
    </lineage>
</organism>
<sequence length="202" mass="23242">MQLDQNIKWAILVTGWGRNAKDTIKAYTKGKLANSTINLVIYEEEPCGAKDYAEKHGIETLQLIKRNFPNLLSYQEQLTLEIKKRNIDYIFMLNFKYIIKEPMLKAFPNKIINIHPSLFPSFLATKTAIQDALDYGVKITGITTHIIDDKVDEGIILCQRAIKVSKNDNFETLYPKFAKKGKKIVLKTISEIEKLHLEKLDK</sequence>
<accession>A0A090VSU5</accession>
<evidence type="ECO:0000313" key="6">
    <source>
        <dbReference type="EMBL" id="GAL67043.1"/>
    </source>
</evidence>
<protein>
    <recommendedName>
        <fullName evidence="2">phosphoribosylglycinamide formyltransferase 1</fullName>
        <ecNumber evidence="2">2.1.2.2</ecNumber>
    </recommendedName>
</protein>
<name>A0A090VSU5_9FLAO</name>
<dbReference type="GO" id="GO:0004644">
    <property type="term" value="F:phosphoribosylglycinamide formyltransferase activity"/>
    <property type="evidence" value="ECO:0007669"/>
    <property type="project" value="UniProtKB-EC"/>
</dbReference>
<dbReference type="EMBL" id="BBNY01000076">
    <property type="protein sequence ID" value="GAL90619.1"/>
    <property type="molecule type" value="Genomic_DNA"/>
</dbReference>
<reference evidence="8 11" key="2">
    <citation type="submission" date="2018-02" db="EMBL/GenBank/DDBJ databases">
        <title>Genomic Encyclopedia of Archaeal and Bacterial Type Strains, Phase II (KMG-II): from individual species to whole genera.</title>
        <authorList>
            <person name="Goeker M."/>
        </authorList>
    </citation>
    <scope>NUCLEOTIDE SEQUENCE [LARGE SCALE GENOMIC DNA]</scope>
    <source>
        <strain evidence="8 11">DSM 21165</strain>
    </source>
</reference>
<dbReference type="AlphaFoldDB" id="A0A090VSU5"/>
<evidence type="ECO:0000256" key="2">
    <source>
        <dbReference type="ARBA" id="ARBA00012254"/>
    </source>
</evidence>
<evidence type="ECO:0000313" key="11">
    <source>
        <dbReference type="Proteomes" id="UP000251545"/>
    </source>
</evidence>
<dbReference type="SUPFAM" id="SSF53328">
    <property type="entry name" value="Formyltransferase"/>
    <property type="match status" value="1"/>
</dbReference>
<dbReference type="EC" id="2.1.2.2" evidence="2"/>
<dbReference type="GO" id="GO:0005829">
    <property type="term" value="C:cytosol"/>
    <property type="evidence" value="ECO:0007669"/>
    <property type="project" value="TreeGrafter"/>
</dbReference>
<dbReference type="OrthoDB" id="9806170at2"/>
<dbReference type="GO" id="GO:0006189">
    <property type="term" value="P:'de novo' IMP biosynthetic process"/>
    <property type="evidence" value="ECO:0007669"/>
    <property type="project" value="TreeGrafter"/>
</dbReference>
<keyword evidence="3 6" id="KW-0808">Transferase</keyword>
<dbReference type="Gene3D" id="3.40.50.170">
    <property type="entry name" value="Formyl transferase, N-terminal domain"/>
    <property type="match status" value="1"/>
</dbReference>
<comment type="caution">
    <text evidence="6">The sequence shown here is derived from an EMBL/GenBank/DDBJ whole genome shotgun (WGS) entry which is preliminary data.</text>
</comment>
<evidence type="ECO:0000313" key="10">
    <source>
        <dbReference type="Proteomes" id="UP000030184"/>
    </source>
</evidence>
<dbReference type="RefSeq" id="WP_042243408.1">
    <property type="nucleotide sequence ID" value="NZ_BBNR01000007.1"/>
</dbReference>
<dbReference type="PANTHER" id="PTHR43369">
    <property type="entry name" value="PHOSPHORIBOSYLGLYCINAMIDE FORMYLTRANSFERASE"/>
    <property type="match status" value="1"/>
</dbReference>
<dbReference type="EMBL" id="BBNR01000007">
    <property type="protein sequence ID" value="GAL67043.1"/>
    <property type="molecule type" value="Genomic_DNA"/>
</dbReference>
<dbReference type="InterPro" id="IPR036477">
    <property type="entry name" value="Formyl_transf_N_sf"/>
</dbReference>
<dbReference type="Proteomes" id="UP000251545">
    <property type="component" value="Unassembled WGS sequence"/>
</dbReference>
<keyword evidence="4" id="KW-0658">Purine biosynthesis</keyword>
<dbReference type="Pfam" id="PF00551">
    <property type="entry name" value="Formyl_trans_N"/>
    <property type="match status" value="1"/>
</dbReference>
<evidence type="ECO:0000256" key="3">
    <source>
        <dbReference type="ARBA" id="ARBA00022679"/>
    </source>
</evidence>
<evidence type="ECO:0000256" key="4">
    <source>
        <dbReference type="ARBA" id="ARBA00022755"/>
    </source>
</evidence>
<dbReference type="Proteomes" id="UP000029641">
    <property type="component" value="Unassembled WGS sequence"/>
</dbReference>
<reference evidence="10" key="1">
    <citation type="journal article" date="2014" name="Genome Announc.">
        <title>Draft Genome Sequence of Marine Flavobacterium Jejuia pallidilutea Strain 11shimoA1 and Pigmentation Mutants.</title>
        <authorList>
            <person name="Takatani N."/>
            <person name="Nakanishi M."/>
            <person name="Meirelles P."/>
            <person name="Mino S."/>
            <person name="Suda W."/>
            <person name="Oshima K."/>
            <person name="Hattori M."/>
            <person name="Ohkuma M."/>
            <person name="Hosokawa M."/>
            <person name="Miyashita K."/>
            <person name="Thompson F.L."/>
            <person name="Niwa A."/>
            <person name="Sawabe T."/>
            <person name="Sawabe T."/>
        </authorList>
    </citation>
    <scope>NUCLEOTIDE SEQUENCE [LARGE SCALE GENOMIC DNA]</scope>
    <source>
        <strain evidence="10">JCM 19538</strain>
    </source>
</reference>
<keyword evidence="10" id="KW-1185">Reference proteome</keyword>
<gene>
    <name evidence="8" type="ORF">CLV33_1063</name>
    <name evidence="6" type="ORF">JCM19301_2208</name>
    <name evidence="7" type="ORF">JCM19538_384</name>
</gene>
<dbReference type="Proteomes" id="UP000030184">
    <property type="component" value="Unassembled WGS sequence"/>
</dbReference>
<dbReference type="PANTHER" id="PTHR43369:SF2">
    <property type="entry name" value="PHOSPHORIBOSYLGLYCINAMIDE FORMYLTRANSFERASE"/>
    <property type="match status" value="1"/>
</dbReference>
<comment type="pathway">
    <text evidence="1">Purine metabolism; IMP biosynthesis via de novo pathway; N(2)-formyl-N(1)-(5-phospho-D-ribosyl)glycinamide from N(1)-(5-phospho-D-ribosyl)glycinamide (10-formyl THF route): step 1/1.</text>
</comment>
<evidence type="ECO:0000259" key="5">
    <source>
        <dbReference type="Pfam" id="PF00551"/>
    </source>
</evidence>
<dbReference type="InterPro" id="IPR002376">
    <property type="entry name" value="Formyl_transf_N"/>
</dbReference>
<dbReference type="EMBL" id="PVEO01000006">
    <property type="protein sequence ID" value="PQV47684.1"/>
    <property type="molecule type" value="Genomic_DNA"/>
</dbReference>
<evidence type="ECO:0000313" key="8">
    <source>
        <dbReference type="EMBL" id="PQV47684.1"/>
    </source>
</evidence>
<feature type="domain" description="Formyl transferase N-terminal" evidence="5">
    <location>
        <begin position="8"/>
        <end position="188"/>
    </location>
</feature>
<dbReference type="STRING" id="504487.JCM19538_384"/>
<proteinExistence type="predicted"/>